<name>A0A0S4JAR1_BODSA</name>
<proteinExistence type="predicted"/>
<sequence length="163" mass="18624">MDVEGDLYWMSSALLNGLQENFTYNQAGVHALVRRLEAVVGASNSSLLLHLQSIGISFEQFAFRWMNCLLVREFGLRQVLRLFDTYLAEESGNIGKLHVFICASLLARWSSRLTDVHDFGQAMSFLQNPPTASYSDRDMDELISEGFLKQQLYENSNSVRMFR</sequence>
<dbReference type="InterPro" id="IPR035969">
    <property type="entry name" value="Rab-GAP_TBC_sf"/>
</dbReference>
<dbReference type="SUPFAM" id="SSF47923">
    <property type="entry name" value="Ypt/Rab-GAP domain of gyp1p"/>
    <property type="match status" value="1"/>
</dbReference>
<dbReference type="EMBL" id="CYKH01001475">
    <property type="protein sequence ID" value="CUG87212.1"/>
    <property type="molecule type" value="Genomic_DNA"/>
</dbReference>
<organism evidence="2 3">
    <name type="scientific">Bodo saltans</name>
    <name type="common">Flagellated protozoan</name>
    <dbReference type="NCBI Taxonomy" id="75058"/>
    <lineage>
        <taxon>Eukaryota</taxon>
        <taxon>Discoba</taxon>
        <taxon>Euglenozoa</taxon>
        <taxon>Kinetoplastea</taxon>
        <taxon>Metakinetoplastina</taxon>
        <taxon>Eubodonida</taxon>
        <taxon>Bodonidae</taxon>
        <taxon>Bodo</taxon>
    </lineage>
</organism>
<gene>
    <name evidence="2" type="ORF">BSAL_09190</name>
</gene>
<dbReference type="PROSITE" id="PS50086">
    <property type="entry name" value="TBC_RABGAP"/>
    <property type="match status" value="1"/>
</dbReference>
<reference evidence="3" key="1">
    <citation type="submission" date="2015-09" db="EMBL/GenBank/DDBJ databases">
        <authorList>
            <consortium name="Pathogen Informatics"/>
        </authorList>
    </citation>
    <scope>NUCLEOTIDE SEQUENCE [LARGE SCALE GENOMIC DNA]</scope>
    <source>
        <strain evidence="3">Lake Konstanz</strain>
    </source>
</reference>
<keyword evidence="3" id="KW-1185">Reference proteome</keyword>
<evidence type="ECO:0000313" key="3">
    <source>
        <dbReference type="Proteomes" id="UP000051952"/>
    </source>
</evidence>
<dbReference type="GO" id="GO:0005096">
    <property type="term" value="F:GTPase activator activity"/>
    <property type="evidence" value="ECO:0007669"/>
    <property type="project" value="TreeGrafter"/>
</dbReference>
<evidence type="ECO:0000259" key="1">
    <source>
        <dbReference type="PROSITE" id="PS50086"/>
    </source>
</evidence>
<dbReference type="InterPro" id="IPR000195">
    <property type="entry name" value="Rab-GAP-TBC_dom"/>
</dbReference>
<dbReference type="OrthoDB" id="26371at2759"/>
<dbReference type="Gene3D" id="1.10.472.80">
    <property type="entry name" value="Ypt/Rab-GAP domain of gyp1p, domain 3"/>
    <property type="match status" value="1"/>
</dbReference>
<dbReference type="VEuPathDB" id="TriTrypDB:BSAL_09190"/>
<feature type="domain" description="Rab-GAP TBC" evidence="1">
    <location>
        <begin position="1"/>
        <end position="90"/>
    </location>
</feature>
<dbReference type="Proteomes" id="UP000051952">
    <property type="component" value="Unassembled WGS sequence"/>
</dbReference>
<evidence type="ECO:0000313" key="2">
    <source>
        <dbReference type="EMBL" id="CUG87212.1"/>
    </source>
</evidence>
<dbReference type="PANTHER" id="PTHR22957">
    <property type="entry name" value="TBC1 DOMAIN FAMILY MEMBER GTPASE-ACTIVATING PROTEIN"/>
    <property type="match status" value="1"/>
</dbReference>
<dbReference type="PANTHER" id="PTHR22957:SF26">
    <property type="entry name" value="LD44506P"/>
    <property type="match status" value="1"/>
</dbReference>
<dbReference type="AlphaFoldDB" id="A0A0S4JAR1"/>
<dbReference type="Pfam" id="PF00566">
    <property type="entry name" value="RabGAP-TBC"/>
    <property type="match status" value="1"/>
</dbReference>
<accession>A0A0S4JAR1</accession>
<protein>
    <submittedName>
        <fullName evidence="2">GTPase-activating protein, putative</fullName>
    </submittedName>
</protein>
<dbReference type="OMA" id="WDNEDIS"/>